<sequence>MKSWKDLSSMFGNVLRYEILSLKIRPLRLLKSFRFLFCLWILPFLFLSCAGTGSKAPLGRSGVLDASSWDFRKNGSLTLRGEWMFHWGGWKYLSEEGDSKPNQLRSGEIVYVPSTWNGGSRAGKGFGSYILEVKLPDQVQRLGLILPDQSSSYELFLNGKPVLNSGEILRNEDFSLKEVKEGIRPLFFEFESSGKNLEIVLQIANEDLRLGGFWSPIILGDADSLRSDWNRSLRLDSFLVGGLFIMAFLHLSFFLMRKKETQSLYFGLFCLLMGFRSLFPGNRLILEYTDFLNYETIIRVEYLTFYLSVPIFLNYILSLYPRDLKRIFVDILWWISSVASAIVLLFPMKVFTYTIPIYYLNAFFAGSLGLYTLIRAVRKKREGAIILLTGFLFIYLAMINDLLYVSYFLETGYYSSIGTFVFLAAQSVSLSVRNSKNMQRLLDLSRNLEKKVEERTHRLKLALRSIQEDLEMAAKIQEDFLEVPEDSSFQEIGLRLYTFYQPISSVGGDFYNVRRSGKNGIRIFIADAIGHGIQASLITMVIQSEYNSIFDWNLSPGELLTKLSQKFASRIGDVSPFFSGLILDLDLSANRILFSSSGNPACILTGDGKSESLVLVGPYAGMLPQHRYAELSYDLPKNFRLILFTDGLPDRFLFSGDPYEHFSIEEWIRNRVDQPLEKVCEELLALANSLVIPDFKKDDITLLGIERSNLG</sequence>
<dbReference type="InterPro" id="IPR036457">
    <property type="entry name" value="PPM-type-like_dom_sf"/>
</dbReference>
<keyword evidence="1" id="KW-0378">Hydrolase</keyword>
<feature type="transmembrane region" description="Helical" evidence="2">
    <location>
        <begin position="358"/>
        <end position="377"/>
    </location>
</feature>
<dbReference type="PANTHER" id="PTHR43156:SF2">
    <property type="entry name" value="STAGE II SPORULATION PROTEIN E"/>
    <property type="match status" value="1"/>
</dbReference>
<evidence type="ECO:0000313" key="4">
    <source>
        <dbReference type="EMBL" id="MBM9576917.1"/>
    </source>
</evidence>
<gene>
    <name evidence="4" type="ORF">JWG45_07090</name>
</gene>
<comment type="caution">
    <text evidence="4">The sequence shown here is derived from an EMBL/GenBank/DDBJ whole genome shotgun (WGS) entry which is preliminary data.</text>
</comment>
<protein>
    <submittedName>
        <fullName evidence="4">SpoIIE family protein phosphatase</fullName>
    </submittedName>
</protein>
<keyword evidence="2" id="KW-1133">Transmembrane helix</keyword>
<organism evidence="4 5">
    <name type="scientific">Leptospira ainlahdjerensis</name>
    <dbReference type="NCBI Taxonomy" id="2810033"/>
    <lineage>
        <taxon>Bacteria</taxon>
        <taxon>Pseudomonadati</taxon>
        <taxon>Spirochaetota</taxon>
        <taxon>Spirochaetia</taxon>
        <taxon>Leptospirales</taxon>
        <taxon>Leptospiraceae</taxon>
        <taxon>Leptospira</taxon>
    </lineage>
</organism>
<feature type="transmembrane region" description="Helical" evidence="2">
    <location>
        <begin position="238"/>
        <end position="256"/>
    </location>
</feature>
<feature type="transmembrane region" description="Helical" evidence="2">
    <location>
        <begin position="263"/>
        <end position="282"/>
    </location>
</feature>
<dbReference type="PANTHER" id="PTHR43156">
    <property type="entry name" value="STAGE II SPORULATION PROTEIN E-RELATED"/>
    <property type="match status" value="1"/>
</dbReference>
<keyword evidence="5" id="KW-1185">Reference proteome</keyword>
<feature type="domain" description="PPM-type phosphatase" evidence="3">
    <location>
        <begin position="491"/>
        <end position="707"/>
    </location>
</feature>
<dbReference type="RefSeq" id="WP_205279065.1">
    <property type="nucleotide sequence ID" value="NZ_JAFFPU010000028.1"/>
</dbReference>
<dbReference type="InterPro" id="IPR052016">
    <property type="entry name" value="Bact_Sigma-Reg"/>
</dbReference>
<accession>A0ABS2UCF6</accession>
<evidence type="ECO:0000259" key="3">
    <source>
        <dbReference type="SMART" id="SM00331"/>
    </source>
</evidence>
<dbReference type="EMBL" id="JAFFPU010000028">
    <property type="protein sequence ID" value="MBM9576917.1"/>
    <property type="molecule type" value="Genomic_DNA"/>
</dbReference>
<proteinExistence type="predicted"/>
<evidence type="ECO:0000256" key="1">
    <source>
        <dbReference type="ARBA" id="ARBA00022801"/>
    </source>
</evidence>
<dbReference type="Pfam" id="PF07228">
    <property type="entry name" value="SpoIIE"/>
    <property type="match status" value="1"/>
</dbReference>
<reference evidence="4 5" key="1">
    <citation type="submission" date="2021-02" db="EMBL/GenBank/DDBJ databases">
        <title>Leptospira ainlahdjerensis sp. nov., Leptospira ainazelensis sp. nov., Leptospira abararensis sp. nov. and Leptospira chreensis sp. nov., four new species isolated from water sources in Algeria.</title>
        <authorList>
            <person name="Amara Korba A."/>
            <person name="Kainiu M."/>
            <person name="Vincent A.T."/>
            <person name="Mariet J.-F."/>
            <person name="Veyrier F.J."/>
            <person name="Goarant C."/>
            <person name="Picardeau M."/>
        </authorList>
    </citation>
    <scope>NUCLEOTIDE SEQUENCE [LARGE SCALE GENOMIC DNA]</scope>
    <source>
        <strain evidence="4 5">201903070</strain>
    </source>
</reference>
<dbReference type="InterPro" id="IPR001932">
    <property type="entry name" value="PPM-type_phosphatase-like_dom"/>
</dbReference>
<keyword evidence="2" id="KW-0812">Transmembrane</keyword>
<feature type="transmembrane region" description="Helical" evidence="2">
    <location>
        <begin position="302"/>
        <end position="320"/>
    </location>
</feature>
<name>A0ABS2UCF6_9LEPT</name>
<feature type="transmembrane region" description="Helical" evidence="2">
    <location>
        <begin position="413"/>
        <end position="432"/>
    </location>
</feature>
<dbReference type="Gene3D" id="3.60.40.10">
    <property type="entry name" value="PPM-type phosphatase domain"/>
    <property type="match status" value="1"/>
</dbReference>
<dbReference type="SMART" id="SM00331">
    <property type="entry name" value="PP2C_SIG"/>
    <property type="match status" value="1"/>
</dbReference>
<dbReference type="Pfam" id="PF07695">
    <property type="entry name" value="7TMR-DISM_7TM"/>
    <property type="match status" value="1"/>
</dbReference>
<evidence type="ECO:0000313" key="5">
    <source>
        <dbReference type="Proteomes" id="UP000724686"/>
    </source>
</evidence>
<feature type="transmembrane region" description="Helical" evidence="2">
    <location>
        <begin position="384"/>
        <end position="407"/>
    </location>
</feature>
<evidence type="ECO:0000256" key="2">
    <source>
        <dbReference type="SAM" id="Phobius"/>
    </source>
</evidence>
<dbReference type="InterPro" id="IPR011623">
    <property type="entry name" value="7TMR_DISM_rcpt_extracell_dom1"/>
</dbReference>
<dbReference type="Proteomes" id="UP000724686">
    <property type="component" value="Unassembled WGS sequence"/>
</dbReference>
<feature type="transmembrane region" description="Helical" evidence="2">
    <location>
        <begin position="327"/>
        <end position="346"/>
    </location>
</feature>
<keyword evidence="2" id="KW-0472">Membrane</keyword>